<feature type="domain" description="Helicase ATP-binding" evidence="3">
    <location>
        <begin position="279"/>
        <end position="538"/>
    </location>
</feature>
<feature type="compositionally biased region" description="Acidic residues" evidence="2">
    <location>
        <begin position="895"/>
        <end position="916"/>
    </location>
</feature>
<proteinExistence type="predicted"/>
<feature type="region of interest" description="Disordered" evidence="2">
    <location>
        <begin position="895"/>
        <end position="919"/>
    </location>
</feature>
<feature type="region of interest" description="Disordered" evidence="2">
    <location>
        <begin position="34"/>
        <end position="57"/>
    </location>
</feature>
<accession>A0A6C0I008</accession>
<dbReference type="Pfam" id="PF00271">
    <property type="entry name" value="Helicase_C"/>
    <property type="match status" value="1"/>
</dbReference>
<feature type="region of interest" description="Disordered" evidence="2">
    <location>
        <begin position="576"/>
        <end position="618"/>
    </location>
</feature>
<dbReference type="Gene3D" id="3.40.50.300">
    <property type="entry name" value="P-loop containing nucleotide triphosphate hydrolases"/>
    <property type="match status" value="2"/>
</dbReference>
<sequence length="1300" mass="150727">MDFQLDNLEKKNPAKKKERVRIFFGKELESLQPIADTEGQLQTEDEDGNPINIPSTIPRMKIIDKRRKRKIQENEEESSTEYLPTDRKGILAKLNLQDVVEELKTQSQGRVLTESDLTALINKKGVKFAEQQQQQEEYESLSEVLSNAKKDANEDEEDSMKQAEEDLNKDVKVLEEGDNELQEEPKVKIIKAVKITPKAKKVLDEAVGKIDLKTVKIGEKIVASRLPQKKRYAVRVSDYYMNNRKLYIQNLAQMFKPYRDEIMQKTDKITCDSLREIKVDFDLLTHQKVVRDYLNLFTPYRGLLLYHSLGSGKSCSSIAIAEGMKSQKKIVLMTPASLKMNFFNELKKCGDPLYKKNQFWEFVSIEGKRDLIPVLAQTLGLTQKYIRENKGAWLTDISKPSNAAQLSSADQESLNAQIDTMIRAKYYDINYNGMNKKKLREMTKNGSINPFDHSVVVIDEAHNFVSRICNKLKDSASISYKLYNYLMDATDVRVVLVSGTPIINYPNEIGVLFNILRGYIKTWIFNLQSTTTKKINLEFILDLFEKNGFNTFDYVQYSGNMLTITRNPYGFINNYRRRGSFGGSKTKTKKQTKQKREPIKEVKKESKKRTRKNKSNNDDEIYEIKDGVLIRKPLKEIPLTYEETSEYGHEVEEDVHKGGANELEDYSGVRLDDTGNISDDDFQREIIRILAKQGIRAIMQESEENKLTKTKAKAKTKGLKDTGEEDVPVSTFIPPTKYKCLPDNSKDFLDTFVDINGTMTNTDMFKRRILGLASYYRSSQEQLMPQFVMTDHNEPYYKIIIDMSEFQFGYYYKIRKDELDKDKKRKRKKKAPATNVKDIIEDKVSSSYRIFSRSACNFAFPDEYPRPMPDKKILTEDDFNAVTKEMRTKRDDYIEDDENVEEVETLDDDEEGEGDDPTPTYLKRIEDTLEKLRYDPLHPRPQEFLTLEGLEKYSPKFLRILENIQDEENEGLHMLYSQFRTIEGIGLFQLVLEAAGFAQMKIRKVGDSWELDEQPEDFDKPKFVLYTGTETKAEKEVILNIYNSTWDFIPPEMAAKLRQRHANNHRGEIVKLLMITSSGAEGINLRNTRFVHIMEPYWNNVRIEQVVGRARRICSHEDLPEEMRTVKVFMYLMQFTEKQRKDDKHIQLMINDISRIDPAKAITTDESLLETAQIKQRLNMQILKAVKESAMDCNVYIGKNNEENLVCYGYGKVNSNQFGTYPTLEMDKAEKVEQYAVKTKLVTRKITDQKTGIDYALNPKTGDVYDLDNLDVVIGRLVKYDTRDKRGLKKTEFNIEFLKA</sequence>
<reference evidence="4" key="1">
    <citation type="journal article" date="2020" name="Nature">
        <title>Giant virus diversity and host interactions through global metagenomics.</title>
        <authorList>
            <person name="Schulz F."/>
            <person name="Roux S."/>
            <person name="Paez-Espino D."/>
            <person name="Jungbluth S."/>
            <person name="Walsh D.A."/>
            <person name="Denef V.J."/>
            <person name="McMahon K.D."/>
            <person name="Konstantinidis K.T."/>
            <person name="Eloe-Fadrosh E.A."/>
            <person name="Kyrpides N.C."/>
            <person name="Woyke T."/>
        </authorList>
    </citation>
    <scope>NUCLEOTIDE SEQUENCE</scope>
    <source>
        <strain evidence="4">GVMAG-M-3300023184-182</strain>
    </source>
</reference>
<dbReference type="SMART" id="SM00487">
    <property type="entry name" value="DEXDc"/>
    <property type="match status" value="1"/>
</dbReference>
<keyword evidence="1" id="KW-0175">Coiled coil</keyword>
<dbReference type="EMBL" id="MN740044">
    <property type="protein sequence ID" value="QHT85746.1"/>
    <property type="molecule type" value="Genomic_DNA"/>
</dbReference>
<evidence type="ECO:0000313" key="4">
    <source>
        <dbReference type="EMBL" id="QHT85746.1"/>
    </source>
</evidence>
<dbReference type="InterPro" id="IPR027417">
    <property type="entry name" value="P-loop_NTPase"/>
</dbReference>
<feature type="coiled-coil region" evidence="1">
    <location>
        <begin position="131"/>
        <end position="184"/>
    </location>
</feature>
<dbReference type="InterPro" id="IPR001650">
    <property type="entry name" value="Helicase_C-like"/>
</dbReference>
<evidence type="ECO:0000259" key="3">
    <source>
        <dbReference type="SMART" id="SM00487"/>
    </source>
</evidence>
<dbReference type="SUPFAM" id="SSF52540">
    <property type="entry name" value="P-loop containing nucleoside triphosphate hydrolases"/>
    <property type="match status" value="2"/>
</dbReference>
<feature type="compositionally biased region" description="Basic and acidic residues" evidence="2">
    <location>
        <begin position="594"/>
        <end position="604"/>
    </location>
</feature>
<feature type="compositionally biased region" description="Basic residues" evidence="2">
    <location>
        <begin position="605"/>
        <end position="614"/>
    </location>
</feature>
<protein>
    <recommendedName>
        <fullName evidence="3">Helicase ATP-binding domain-containing protein</fullName>
    </recommendedName>
</protein>
<evidence type="ECO:0000256" key="1">
    <source>
        <dbReference type="SAM" id="Coils"/>
    </source>
</evidence>
<organism evidence="4">
    <name type="scientific">viral metagenome</name>
    <dbReference type="NCBI Taxonomy" id="1070528"/>
    <lineage>
        <taxon>unclassified sequences</taxon>
        <taxon>metagenomes</taxon>
        <taxon>organismal metagenomes</taxon>
    </lineage>
</organism>
<name>A0A6C0I008_9ZZZZ</name>
<dbReference type="InterPro" id="IPR014001">
    <property type="entry name" value="Helicase_ATP-bd"/>
</dbReference>
<evidence type="ECO:0000256" key="2">
    <source>
        <dbReference type="SAM" id="MobiDB-lite"/>
    </source>
</evidence>